<protein>
    <submittedName>
        <fullName evidence="2">Uncharacterized protein</fullName>
    </submittedName>
</protein>
<evidence type="ECO:0000256" key="1">
    <source>
        <dbReference type="SAM" id="Phobius"/>
    </source>
</evidence>
<keyword evidence="3" id="KW-1185">Reference proteome</keyword>
<feature type="transmembrane region" description="Helical" evidence="1">
    <location>
        <begin position="6"/>
        <end position="27"/>
    </location>
</feature>
<keyword evidence="1" id="KW-0812">Transmembrane</keyword>
<feature type="transmembrane region" description="Helical" evidence="1">
    <location>
        <begin position="60"/>
        <end position="83"/>
    </location>
</feature>
<proteinExistence type="predicted"/>
<dbReference type="EMBL" id="JAPJDZ010000022">
    <property type="protein sequence ID" value="MDP5136293.1"/>
    <property type="molecule type" value="Genomic_DNA"/>
</dbReference>
<gene>
    <name evidence="2" type="ORF">ORJ04_10065</name>
</gene>
<name>A0ABT9HZA7_9GAMM</name>
<dbReference type="RefSeq" id="WP_305975614.1">
    <property type="nucleotide sequence ID" value="NZ_JAPJDZ010000022.1"/>
</dbReference>
<reference evidence="2 3" key="1">
    <citation type="submission" date="2022-11" db="EMBL/GenBank/DDBJ databases">
        <title>Viruses from the air-sea interface of a natural surface slick.</title>
        <authorList>
            <person name="Rahlff J."/>
            <person name="Holmfeldt K."/>
        </authorList>
    </citation>
    <scope>NUCLEOTIDE SEQUENCE [LARGE SCALE GENOMIC DNA]</scope>
    <source>
        <strain evidence="2 3">SMS4</strain>
    </source>
</reference>
<feature type="transmembrane region" description="Helical" evidence="1">
    <location>
        <begin position="34"/>
        <end position="54"/>
    </location>
</feature>
<comment type="caution">
    <text evidence="2">The sequence shown here is derived from an EMBL/GenBank/DDBJ whole genome shotgun (WGS) entry which is preliminary data.</text>
</comment>
<keyword evidence="1" id="KW-1133">Transmembrane helix</keyword>
<accession>A0ABT9HZA7</accession>
<dbReference type="Proteomes" id="UP001231109">
    <property type="component" value="Unassembled WGS sequence"/>
</dbReference>
<sequence>MTIETFNHIEAGLWFIIGLGMLIAAFIRRRDNRWLTLFLVATVAFTLFGVSDIIEAETGAWWKPLELLALKAACVLTFIWCYLKGKKLSAQNT</sequence>
<organism evidence="2 3">
    <name type="scientific">Rheinheimera baltica</name>
    <dbReference type="NCBI Taxonomy" id="67576"/>
    <lineage>
        <taxon>Bacteria</taxon>
        <taxon>Pseudomonadati</taxon>
        <taxon>Pseudomonadota</taxon>
        <taxon>Gammaproteobacteria</taxon>
        <taxon>Chromatiales</taxon>
        <taxon>Chromatiaceae</taxon>
        <taxon>Rheinheimera</taxon>
    </lineage>
</organism>
<evidence type="ECO:0000313" key="2">
    <source>
        <dbReference type="EMBL" id="MDP5136293.1"/>
    </source>
</evidence>
<keyword evidence="1" id="KW-0472">Membrane</keyword>
<evidence type="ECO:0000313" key="3">
    <source>
        <dbReference type="Proteomes" id="UP001231109"/>
    </source>
</evidence>